<proteinExistence type="predicted"/>
<dbReference type="AlphaFoldDB" id="A0A914I0I3"/>
<name>A0A914I0I3_GLORO</name>
<protein>
    <submittedName>
        <fullName evidence="2">Transposase</fullName>
    </submittedName>
</protein>
<evidence type="ECO:0000313" key="2">
    <source>
        <dbReference type="WBParaSite" id="Gr19_v10_g5741.t1"/>
    </source>
</evidence>
<keyword evidence="1" id="KW-1185">Reference proteome</keyword>
<sequence>MKAELKRDGFKSSYKNELDKTVAKELGLSFTTIYKWKSELGQTTPNKYPHSEQTELMKCYYEIKDQNPKMSDADIAKMFRIGSRTLVNWKRQFKRQQFHPNSVDENSVEENAAANA</sequence>
<dbReference type="Proteomes" id="UP000887572">
    <property type="component" value="Unplaced"/>
</dbReference>
<organism evidence="1 2">
    <name type="scientific">Globodera rostochiensis</name>
    <name type="common">Golden nematode worm</name>
    <name type="synonym">Heterodera rostochiensis</name>
    <dbReference type="NCBI Taxonomy" id="31243"/>
    <lineage>
        <taxon>Eukaryota</taxon>
        <taxon>Metazoa</taxon>
        <taxon>Ecdysozoa</taxon>
        <taxon>Nematoda</taxon>
        <taxon>Chromadorea</taxon>
        <taxon>Rhabditida</taxon>
        <taxon>Tylenchina</taxon>
        <taxon>Tylenchomorpha</taxon>
        <taxon>Tylenchoidea</taxon>
        <taxon>Heteroderidae</taxon>
        <taxon>Heteroderinae</taxon>
        <taxon>Globodera</taxon>
    </lineage>
</organism>
<accession>A0A914I0I3</accession>
<evidence type="ECO:0000313" key="1">
    <source>
        <dbReference type="Proteomes" id="UP000887572"/>
    </source>
</evidence>
<reference evidence="2" key="1">
    <citation type="submission" date="2022-11" db="UniProtKB">
        <authorList>
            <consortium name="WormBaseParasite"/>
        </authorList>
    </citation>
    <scope>IDENTIFICATION</scope>
</reference>
<dbReference type="WBParaSite" id="Gr19_v10_g5741.t1">
    <property type="protein sequence ID" value="Gr19_v10_g5741.t1"/>
    <property type="gene ID" value="Gr19_v10_g5741"/>
</dbReference>